<dbReference type="OrthoDB" id="9806505at2"/>
<dbReference type="eggNOG" id="COG0716">
    <property type="taxonomic scope" value="Bacteria"/>
</dbReference>
<organism evidence="3 4">
    <name type="scientific">Clostridium carboxidivorans P7</name>
    <dbReference type="NCBI Taxonomy" id="536227"/>
    <lineage>
        <taxon>Bacteria</taxon>
        <taxon>Bacillati</taxon>
        <taxon>Bacillota</taxon>
        <taxon>Clostridia</taxon>
        <taxon>Eubacteriales</taxon>
        <taxon>Clostridiaceae</taxon>
        <taxon>Clostridium</taxon>
    </lineage>
</organism>
<dbReference type="Pfam" id="PF12682">
    <property type="entry name" value="Flavodoxin_4"/>
    <property type="match status" value="1"/>
</dbReference>
<dbReference type="PATRIC" id="fig|536227.13.peg.2935"/>
<sequence>MKKRTILLILLVVFSLTACSVRKNTETNASSSVTQTFNSSAKVSEGSHKVLVVYFSRVGNTDLPEKVDTVSSASLNVVKDGGVQGNNEIVSKMIQKDLAGSDLFFIQRADKLKSDKLVSEHSVIDREGKEEHDANVRPKLATHVKDIASYDVVVLVYPIWWYDMPIAVYSFLDEYDLSGKTIVPFCTSGGSGFTKTIESIGKLEPKAKILEGLAISQDLPKDTSNDVKNRLAKLGLIK</sequence>
<reference evidence="3 4" key="1">
    <citation type="submission" date="2009-06" db="EMBL/GenBank/DDBJ databases">
        <title>The draft genome of Clostridium carboxidivorans P7.</title>
        <authorList>
            <consortium name="US DOE Joint Genome Institute (JGI-PGF)"/>
            <person name="Lucas S."/>
            <person name="Copeland A."/>
            <person name="Lapidus A."/>
            <person name="Glavina del Rio T."/>
            <person name="Tice H."/>
            <person name="Bruce D."/>
            <person name="Goodwin L."/>
            <person name="Pitluck S."/>
            <person name="Larimer F."/>
            <person name="Land M.L."/>
            <person name="Hauser L."/>
            <person name="Hemme C.L."/>
        </authorList>
    </citation>
    <scope>NUCLEOTIDE SEQUENCE [LARGE SCALE GENOMIC DNA]</scope>
    <source>
        <strain evidence="3 4">P7</strain>
    </source>
</reference>
<dbReference type="PROSITE" id="PS51257">
    <property type="entry name" value="PROKAR_LIPOPROTEIN"/>
    <property type="match status" value="1"/>
</dbReference>
<dbReference type="GO" id="GO:0010181">
    <property type="term" value="F:FMN binding"/>
    <property type="evidence" value="ECO:0007669"/>
    <property type="project" value="InterPro"/>
</dbReference>
<dbReference type="PANTHER" id="PTHR39201">
    <property type="entry name" value="EXPORTED PROTEIN-RELATED"/>
    <property type="match status" value="1"/>
</dbReference>
<keyword evidence="1" id="KW-0732">Signal</keyword>
<feature type="domain" description="Flavodoxin-like" evidence="2">
    <location>
        <begin position="97"/>
        <end position="223"/>
    </location>
</feature>
<protein>
    <recommendedName>
        <fullName evidence="2">Flavodoxin-like domain-containing protein</fullName>
    </recommendedName>
</protein>
<dbReference type="SUPFAM" id="SSF52218">
    <property type="entry name" value="Flavoproteins"/>
    <property type="match status" value="1"/>
</dbReference>
<dbReference type="InterPro" id="IPR008254">
    <property type="entry name" value="Flavodoxin/NO_synth"/>
</dbReference>
<evidence type="ECO:0000256" key="1">
    <source>
        <dbReference type="SAM" id="SignalP"/>
    </source>
</evidence>
<name>C6PS39_9CLOT</name>
<dbReference type="KEGG" id="cck:Ccar_14000"/>
<keyword evidence="4" id="KW-1185">Reference proteome</keyword>
<comment type="caution">
    <text evidence="3">The sequence shown here is derived from an EMBL/GenBank/DDBJ whole genome shotgun (WGS) entry which is preliminary data.</text>
</comment>
<dbReference type="EMBL" id="ACVI01000020">
    <property type="protein sequence ID" value="EET87964.1"/>
    <property type="molecule type" value="Genomic_DNA"/>
</dbReference>
<feature type="signal peptide" evidence="1">
    <location>
        <begin position="1"/>
        <end position="20"/>
    </location>
</feature>
<evidence type="ECO:0000259" key="2">
    <source>
        <dbReference type="Pfam" id="PF12682"/>
    </source>
</evidence>
<proteinExistence type="predicted"/>
<evidence type="ECO:0000313" key="4">
    <source>
        <dbReference type="Proteomes" id="UP000004198"/>
    </source>
</evidence>
<gene>
    <name evidence="3" type="ORF">CcarbDRAFT_1606</name>
</gene>
<dbReference type="Gene3D" id="3.40.50.360">
    <property type="match status" value="1"/>
</dbReference>
<dbReference type="InterPro" id="IPR029039">
    <property type="entry name" value="Flavoprotein-like_sf"/>
</dbReference>
<dbReference type="RefSeq" id="WP_007060491.1">
    <property type="nucleotide sequence ID" value="NZ_CP011803.1"/>
</dbReference>
<dbReference type="GO" id="GO:0016651">
    <property type="term" value="F:oxidoreductase activity, acting on NAD(P)H"/>
    <property type="evidence" value="ECO:0007669"/>
    <property type="project" value="UniProtKB-ARBA"/>
</dbReference>
<dbReference type="STRING" id="536227.Ccar_14000"/>
<accession>C6PS39</accession>
<feature type="chain" id="PRO_5038848530" description="Flavodoxin-like domain-containing protein" evidence="1">
    <location>
        <begin position="21"/>
        <end position="238"/>
    </location>
</feature>
<dbReference type="PANTHER" id="PTHR39201:SF1">
    <property type="entry name" value="FLAVODOXIN-LIKE DOMAIN-CONTAINING PROTEIN"/>
    <property type="match status" value="1"/>
</dbReference>
<evidence type="ECO:0000313" key="3">
    <source>
        <dbReference type="EMBL" id="EET87964.1"/>
    </source>
</evidence>
<dbReference type="Proteomes" id="UP000004198">
    <property type="component" value="Unassembled WGS sequence"/>
</dbReference>
<dbReference type="AlphaFoldDB" id="C6PS39"/>